<keyword evidence="3" id="KW-1185">Reference proteome</keyword>
<gene>
    <name evidence="2" type="ORF">GMOD_00007448</name>
</gene>
<evidence type="ECO:0000256" key="1">
    <source>
        <dbReference type="SAM" id="Phobius"/>
    </source>
</evidence>
<dbReference type="AlphaFoldDB" id="A0A3M7MDG9"/>
<name>A0A3M7MDG9_9PLEO</name>
<accession>A0A3M7MDG9</accession>
<organism evidence="2 3">
    <name type="scientific">Pyrenophora seminiperda CCB06</name>
    <dbReference type="NCBI Taxonomy" id="1302712"/>
    <lineage>
        <taxon>Eukaryota</taxon>
        <taxon>Fungi</taxon>
        <taxon>Dikarya</taxon>
        <taxon>Ascomycota</taxon>
        <taxon>Pezizomycotina</taxon>
        <taxon>Dothideomycetes</taxon>
        <taxon>Pleosporomycetidae</taxon>
        <taxon>Pleosporales</taxon>
        <taxon>Pleosporineae</taxon>
        <taxon>Pleosporaceae</taxon>
        <taxon>Pyrenophora</taxon>
    </lineage>
</organism>
<proteinExistence type="predicted"/>
<feature type="transmembrane region" description="Helical" evidence="1">
    <location>
        <begin position="17"/>
        <end position="36"/>
    </location>
</feature>
<keyword evidence="1" id="KW-0472">Membrane</keyword>
<evidence type="ECO:0000313" key="2">
    <source>
        <dbReference type="EMBL" id="RMZ72460.1"/>
    </source>
</evidence>
<dbReference type="Proteomes" id="UP000265663">
    <property type="component" value="Unassembled WGS sequence"/>
</dbReference>
<evidence type="ECO:0000313" key="3">
    <source>
        <dbReference type="Proteomes" id="UP000265663"/>
    </source>
</evidence>
<dbReference type="EMBL" id="KE747833">
    <property type="protein sequence ID" value="RMZ72460.1"/>
    <property type="molecule type" value="Genomic_DNA"/>
</dbReference>
<keyword evidence="1" id="KW-1133">Transmembrane helix</keyword>
<protein>
    <submittedName>
        <fullName evidence="2">Peptide transporter PTR2-A</fullName>
    </submittedName>
</protein>
<sequence length="79" mass="8874">MISAIAQAFVPLTGDLLLVWLYASIAILNFLCRIGFARAFRSLNKVNDKLDKLPEATLSVTLSILQRKQRVSIEHECDI</sequence>
<keyword evidence="1" id="KW-0812">Transmembrane</keyword>
<reference evidence="2 3" key="1">
    <citation type="journal article" date="2014" name="PLoS ONE">
        <title>De novo Genome Assembly of the Fungal Plant Pathogen Pyrenophora semeniperda.</title>
        <authorList>
            <person name="Soliai M.M."/>
            <person name="Meyer S.E."/>
            <person name="Udall J.A."/>
            <person name="Elzinga D.E."/>
            <person name="Hermansen R.A."/>
            <person name="Bodily P.M."/>
            <person name="Hart A.A."/>
            <person name="Coleman C.E."/>
        </authorList>
    </citation>
    <scope>NUCLEOTIDE SEQUENCE [LARGE SCALE GENOMIC DNA]</scope>
    <source>
        <strain evidence="2 3">CCB06</strain>
        <tissue evidence="2">Mycelium</tissue>
    </source>
</reference>